<dbReference type="InterPro" id="IPR001736">
    <property type="entry name" value="PLipase_D/transphosphatidylase"/>
</dbReference>
<evidence type="ECO:0000256" key="2">
    <source>
        <dbReference type="ARBA" id="ARBA00008664"/>
    </source>
</evidence>
<dbReference type="EC" id="3.1.4.4" evidence="3"/>
<dbReference type="GO" id="GO:0016042">
    <property type="term" value="P:lipid catabolic process"/>
    <property type="evidence" value="ECO:0007669"/>
    <property type="project" value="UniProtKB-KW"/>
</dbReference>
<gene>
    <name evidence="8" type="ORF">D7S89_02100</name>
</gene>
<dbReference type="PANTHER" id="PTHR43856">
    <property type="entry name" value="CARDIOLIPIN HYDROLASE"/>
    <property type="match status" value="1"/>
</dbReference>
<comment type="caution">
    <text evidence="8">The sequence shown here is derived from an EMBL/GenBank/DDBJ whole genome shotgun (WGS) entry which is preliminary data.</text>
</comment>
<feature type="domain" description="PLD phosphodiesterase" evidence="7">
    <location>
        <begin position="288"/>
        <end position="319"/>
    </location>
</feature>
<dbReference type="CDD" id="cd09128">
    <property type="entry name" value="PLDc_unchar1_2"/>
    <property type="match status" value="1"/>
</dbReference>
<organism evidence="8 9">
    <name type="scientific">Trinickia fusca</name>
    <dbReference type="NCBI Taxonomy" id="2419777"/>
    <lineage>
        <taxon>Bacteria</taxon>
        <taxon>Pseudomonadati</taxon>
        <taxon>Pseudomonadota</taxon>
        <taxon>Betaproteobacteria</taxon>
        <taxon>Burkholderiales</taxon>
        <taxon>Burkholderiaceae</taxon>
        <taxon>Trinickia</taxon>
    </lineage>
</organism>
<comment type="similarity">
    <text evidence="2">Belongs to the phospholipase D family.</text>
</comment>
<dbReference type="OrthoDB" id="9762009at2"/>
<evidence type="ECO:0000259" key="7">
    <source>
        <dbReference type="PROSITE" id="PS50035"/>
    </source>
</evidence>
<evidence type="ECO:0000313" key="9">
    <source>
        <dbReference type="Proteomes" id="UP000280434"/>
    </source>
</evidence>
<dbReference type="AlphaFoldDB" id="A0A494XR84"/>
<sequence>MKMCDCRRKIQKVPAGEYFYFWRSFMNRVPAIAVLLAATWFAAATDVDAATTSAAGPLTLVTEPDQGLTPIYNFMRTATKTLDMTMYELVDTTAEQILTQLAANGVAVRVILDQNLESSNNQTAYNYLSQNGVNVVWANPTYSATHQKSIVVDGQSVAIMSLNLTSRYYSTSRDFAVIEQDANDVAAIEKTFNADFNASAISPPAGDDLVWSPTQSTTDLVGLINSATSTLQVENEEMSNSKIVTALVNAAKRGVQVQVAMTYSSKWVTNYNTLSAAGVQISTYDPSASLYIHAKVILADYGTSSASAFVGSENFSVASLTRNRELGLITQDAATLSSLNATLSSDFGGGTQYGSGALSLKSPF</sequence>
<name>A0A494XR84_9BURK</name>
<evidence type="ECO:0000313" key="8">
    <source>
        <dbReference type="EMBL" id="RKP52342.1"/>
    </source>
</evidence>
<dbReference type="Proteomes" id="UP000280434">
    <property type="component" value="Unassembled WGS sequence"/>
</dbReference>
<dbReference type="SUPFAM" id="SSF56024">
    <property type="entry name" value="Phospholipase D/nuclease"/>
    <property type="match status" value="2"/>
</dbReference>
<dbReference type="PROSITE" id="PS50035">
    <property type="entry name" value="PLD"/>
    <property type="match status" value="2"/>
</dbReference>
<keyword evidence="4" id="KW-0378">Hydrolase</keyword>
<evidence type="ECO:0000256" key="1">
    <source>
        <dbReference type="ARBA" id="ARBA00000798"/>
    </source>
</evidence>
<dbReference type="EMBL" id="RBZV01000001">
    <property type="protein sequence ID" value="RKP52342.1"/>
    <property type="molecule type" value="Genomic_DNA"/>
</dbReference>
<reference evidence="8 9" key="1">
    <citation type="submission" date="2018-10" db="EMBL/GenBank/DDBJ databases">
        <title>Paraburkholderia sp. 7MK8-2, isolated from soil.</title>
        <authorList>
            <person name="Gao Z.-H."/>
            <person name="Qiu L.-H."/>
        </authorList>
    </citation>
    <scope>NUCLEOTIDE SEQUENCE [LARGE SCALE GENOMIC DNA]</scope>
    <source>
        <strain evidence="8 9">7MK8-2</strain>
    </source>
</reference>
<accession>A0A494XR84</accession>
<keyword evidence="6" id="KW-0443">Lipid metabolism</keyword>
<dbReference type="GO" id="GO:0006793">
    <property type="term" value="P:phosphorus metabolic process"/>
    <property type="evidence" value="ECO:0007669"/>
    <property type="project" value="UniProtKB-ARBA"/>
</dbReference>
<dbReference type="GO" id="GO:0016891">
    <property type="term" value="F:RNA endonuclease activity producing 5'-phosphomonoesters, hydrolytic mechanism"/>
    <property type="evidence" value="ECO:0007669"/>
    <property type="project" value="TreeGrafter"/>
</dbReference>
<dbReference type="PANTHER" id="PTHR43856:SF1">
    <property type="entry name" value="MITOCHONDRIAL CARDIOLIPIN HYDROLASE"/>
    <property type="match status" value="1"/>
</dbReference>
<proteinExistence type="inferred from homology"/>
<protein>
    <recommendedName>
        <fullName evidence="3">phospholipase D</fullName>
        <ecNumber evidence="3">3.1.4.4</ecNumber>
    </recommendedName>
</protein>
<evidence type="ECO:0000256" key="5">
    <source>
        <dbReference type="ARBA" id="ARBA00022963"/>
    </source>
</evidence>
<evidence type="ECO:0000256" key="6">
    <source>
        <dbReference type="ARBA" id="ARBA00023098"/>
    </source>
</evidence>
<dbReference type="Gene3D" id="3.30.870.10">
    <property type="entry name" value="Endonuclease Chain A"/>
    <property type="match status" value="2"/>
</dbReference>
<comment type="catalytic activity">
    <reaction evidence="1">
        <text>a 1,2-diacyl-sn-glycero-3-phosphocholine + H2O = a 1,2-diacyl-sn-glycero-3-phosphate + choline + H(+)</text>
        <dbReference type="Rhea" id="RHEA:14445"/>
        <dbReference type="ChEBI" id="CHEBI:15354"/>
        <dbReference type="ChEBI" id="CHEBI:15377"/>
        <dbReference type="ChEBI" id="CHEBI:15378"/>
        <dbReference type="ChEBI" id="CHEBI:57643"/>
        <dbReference type="ChEBI" id="CHEBI:58608"/>
        <dbReference type="EC" id="3.1.4.4"/>
    </reaction>
</comment>
<evidence type="ECO:0000256" key="4">
    <source>
        <dbReference type="ARBA" id="ARBA00022801"/>
    </source>
</evidence>
<dbReference type="InterPro" id="IPR051406">
    <property type="entry name" value="PLD_domain"/>
</dbReference>
<dbReference type="InterPro" id="IPR025202">
    <property type="entry name" value="PLD-like_dom"/>
</dbReference>
<keyword evidence="5" id="KW-0442">Lipid degradation</keyword>
<keyword evidence="9" id="KW-1185">Reference proteome</keyword>
<feature type="domain" description="PLD phosphodiesterase" evidence="7">
    <location>
        <begin position="141"/>
        <end position="168"/>
    </location>
</feature>
<evidence type="ECO:0000256" key="3">
    <source>
        <dbReference type="ARBA" id="ARBA00012027"/>
    </source>
</evidence>
<dbReference type="Pfam" id="PF13091">
    <property type="entry name" value="PLDc_2"/>
    <property type="match status" value="2"/>
</dbReference>
<dbReference type="GO" id="GO:0004630">
    <property type="term" value="F:phospholipase D activity"/>
    <property type="evidence" value="ECO:0007669"/>
    <property type="project" value="UniProtKB-EC"/>
</dbReference>